<evidence type="ECO:0000313" key="5">
    <source>
        <dbReference type="Proteomes" id="UP000280707"/>
    </source>
</evidence>
<dbReference type="EMBL" id="LR134408">
    <property type="protein sequence ID" value="VEH73458.1"/>
    <property type="molecule type" value="Genomic_DNA"/>
</dbReference>
<feature type="region of interest" description="Disordered" evidence="1">
    <location>
        <begin position="518"/>
        <end position="541"/>
    </location>
</feature>
<dbReference type="Gene3D" id="2.60.40.1140">
    <property type="entry name" value="Collagen-binding surface protein Cna, B-type domain"/>
    <property type="match status" value="1"/>
</dbReference>
<organism evidence="4 5">
    <name type="scientific">Corynebacterium segmentosum</name>
    <dbReference type="NCBI Taxonomy" id="43990"/>
    <lineage>
        <taxon>Bacteria</taxon>
        <taxon>Bacillati</taxon>
        <taxon>Actinomycetota</taxon>
        <taxon>Actinomycetes</taxon>
        <taxon>Mycobacteriales</taxon>
        <taxon>Corynebacteriaceae</taxon>
        <taxon>Corynebacterium</taxon>
    </lineage>
</organism>
<feature type="domain" description="DUF5979" evidence="3">
    <location>
        <begin position="827"/>
        <end position="948"/>
    </location>
</feature>
<keyword evidence="2" id="KW-0472">Membrane</keyword>
<feature type="domain" description="DUF5979" evidence="3">
    <location>
        <begin position="699"/>
        <end position="821"/>
    </location>
</feature>
<dbReference type="InterPro" id="IPR046022">
    <property type="entry name" value="DUF5979"/>
</dbReference>
<keyword evidence="2" id="KW-1133">Transmembrane helix</keyword>
<feature type="domain" description="DUF5979" evidence="3">
    <location>
        <begin position="443"/>
        <end position="568"/>
    </location>
</feature>
<feature type="region of interest" description="Disordered" evidence="1">
    <location>
        <begin position="1728"/>
        <end position="1750"/>
    </location>
</feature>
<sequence length="1980" mass="213060">MAHSASSLLRSLSSVLVRIVAFVLSIVIGASFLVIPQLTTPHAAAAEGSNRNSSDGTNFGDCSFRTGTGNVEQWANQICWLDVSDMTRPGRVTQHVGDYTITFDLAISSKDPSTSISAQTNPTWGEAIFGKPGFFQKATGNITQDVLQMEGGKDPFTRFTLSNIKVERAGVEGSLSNYRFAVADAESTGGPGIGEMISVDGGAGSKVTAPTELRQDRERKACERQFGEGNEPTAWREWGPIADGRYRGFVCHSRVGGAHSSWVVGVDNPKTMQISMGSRTPGKQAVAIGVSLNRLSFNGEQDLAKVDSSYEEAATQVSRNADYHAFLSDSNVETDIPVNAGGSGTVMRRLDENGNITGRIGFRSQLNPTDKAFDRYEPVWRCTLTNSDGGAQTFQIKAGNVPPDYDLNKDTANGQSTLLLPEKDNRVPNCSVSWQPKYSPAALTLSKKVNGSAANFSDIQSRKFTLHYSCKAPSGFENAYPEVKLEDDVELESGTSEVVRSLPEGASCTVSEKFAEGQEVPPGTDFSLSWNGQKATGNPNSAVKVELKPDRKNPSSPASGQADAVNTYDYQKASLKLSKRITGEPVNDGKVGGAFKYSVRCEGTNMGQRNGTLDLSKAKPENSAVIPDLPVGRECILEFSPEVSKEQNQTISVDKQSATLNGQPIETDENNYYHFWLEEKGKTKELREETEFGYKTFPLVIQKQVSGLAAGNKDVQDLDFQVNYRCEVGGKTVKEGKVSLSHNGDEVSIDGIRANADCYVWEDEPTGTTTADFKGATISSTDASGNVKKLSNADAQNAGILTMRQVSGDSRNLVTVTNKFDSKLGAVTLRKNVESTVNNATLPGSYTFTYRCGPRNVYEGSGDDAQIRTVNLEGKVTVPANGEATLVSDNPRLNDKNGKLGVPYGNECSFVEETPQVSGGINFETDTEPVKVSVDAEDNTATATNKFTPAGQGLNISLRSTGRESLAPTSWNYDLRCDNGYSAKLDLALGKSANIAANDVPLGTECELVEEKDSAERTSDTGETYPIGIDSDYRYAADEGEPKEIGNGEKFTIGEQSTIQIHHDYHFLQATVSNAKEVNFDDPNNLISQASRDAKVAQDFPAELRCTNPDGTTGVHVTSTIKVGKSESAKINVGSHCTISEPKIDPEVGVSLEQSINLNGDTSVGGSRDYTFSNPDNVNVTFINTYKRQISDLKLNTKAWLPNQSIRDQYSAAGKNVADIFNEHNYNLVCQEAGAAGGGDPLFSQTVTVKGEGDATFTGVPVGADCHITGDRFGQLDLDINDGEHDNKAFVRPSHVEWTTQQQAGNAVEDKELKDEKSTSPSFNISGEDDENQVRLVNHYEYETAKVKLSKDLVGREGNLKEIPNNYEMNFTMQCEAVGYRTSIIGDLSFLSQHLRPKSASVIPSSITKKQFHDAGTQGENSVLSFNSDEALVPAGATCRVTEQDASNTPAALEISPEEKDIEKNAPNPGADKATDLHFINKVERRTAPVNLIVRNSGYLEGANPSGYTATVVCKDPAATTITENFPLADTSATELPRTYEAPTGGRPLQLPVGVDCTLQLGGDAFAERGQLEATAGSRTPLTQYARWAADQREIPNSSLSTIAAKDVKKDDKKREYTFKTAAERSSTSEPMVIGADIYHPRAHYDVKFTKNAFGGPAQDAEFTFRHSCSDPNDPDASNGEFTLKSGGEHTIKNVPVDSDCQVSEINDGVEGNDSIFSLGDTGDRITALPNPSGGSLPGGAPADAAEQNNGEATRSIAFNVQPVEDGTDTSRSGERWSVVAKNEFAGLNVEKSIEGTPLGKLTGDVFDTTLLPADAKTMPMTYKVTNDGVFDLEGLQVKDQSLAGLHLLKDGKSVEVPQDGVIPQEICSPPEALKVGDEFSCSFEVQIPVDDDETYRYPDTGDSTVTVTAQVQGQDGVHSASGSDTQGALRPSGLIAGLLPETGMQTLVWILILGLALLGFGLWRYLRQSDDEDDSPEES</sequence>
<feature type="region of interest" description="Disordered" evidence="1">
    <location>
        <begin position="1301"/>
        <end position="1328"/>
    </location>
</feature>
<feature type="compositionally biased region" description="Low complexity" evidence="1">
    <location>
        <begin position="1728"/>
        <end position="1746"/>
    </location>
</feature>
<protein>
    <submittedName>
        <fullName evidence="4">Surface-anchored fimbrial subunit</fullName>
    </submittedName>
</protein>
<evidence type="ECO:0000256" key="1">
    <source>
        <dbReference type="SAM" id="MobiDB-lite"/>
    </source>
</evidence>
<dbReference type="Pfam" id="PF19407">
    <property type="entry name" value="DUF5979"/>
    <property type="match status" value="7"/>
</dbReference>
<feature type="domain" description="DUF5979" evidence="3">
    <location>
        <begin position="1094"/>
        <end position="1187"/>
    </location>
</feature>
<keyword evidence="5" id="KW-1185">Reference proteome</keyword>
<evidence type="ECO:0000256" key="2">
    <source>
        <dbReference type="SAM" id="Phobius"/>
    </source>
</evidence>
<feature type="compositionally biased region" description="Basic and acidic residues" evidence="1">
    <location>
        <begin position="1308"/>
        <end position="1318"/>
    </location>
</feature>
<feature type="transmembrane region" description="Helical" evidence="2">
    <location>
        <begin position="12"/>
        <end position="35"/>
    </location>
</feature>
<evidence type="ECO:0000259" key="3">
    <source>
        <dbReference type="Pfam" id="PF19407"/>
    </source>
</evidence>
<dbReference type="Proteomes" id="UP000280707">
    <property type="component" value="Chromosome"/>
</dbReference>
<proteinExistence type="predicted"/>
<feature type="compositionally biased region" description="Polar residues" evidence="1">
    <location>
        <begin position="526"/>
        <end position="541"/>
    </location>
</feature>
<evidence type="ECO:0000313" key="4">
    <source>
        <dbReference type="EMBL" id="VEH73458.1"/>
    </source>
</evidence>
<name>A0ABY6TGF5_9CORY</name>
<feature type="domain" description="DUF5979" evidence="3">
    <location>
        <begin position="1650"/>
        <end position="1713"/>
    </location>
</feature>
<feature type="transmembrane region" description="Helical" evidence="2">
    <location>
        <begin position="1948"/>
        <end position="1967"/>
    </location>
</feature>
<feature type="domain" description="DUF5979" evidence="3">
    <location>
        <begin position="576"/>
        <end position="668"/>
    </location>
</feature>
<dbReference type="NCBIfam" id="TIGR01167">
    <property type="entry name" value="LPXTG_anchor"/>
    <property type="match status" value="1"/>
</dbReference>
<reference evidence="4 5" key="1">
    <citation type="submission" date="2018-12" db="EMBL/GenBank/DDBJ databases">
        <authorList>
            <consortium name="Pathogen Informatics"/>
        </authorList>
    </citation>
    <scope>NUCLEOTIDE SEQUENCE [LARGE SCALE GENOMIC DNA]</scope>
    <source>
        <strain evidence="4 5">NCTC934</strain>
    </source>
</reference>
<gene>
    <name evidence="4" type="primary">spaC</name>
    <name evidence="4" type="ORF">NCTC934_01759</name>
</gene>
<keyword evidence="2" id="KW-0812">Transmembrane</keyword>
<feature type="domain" description="DUF5979" evidence="3">
    <location>
        <begin position="1223"/>
        <end position="1341"/>
    </location>
</feature>
<accession>A0ABY6TGF5</accession>